<evidence type="ECO:0000256" key="14">
    <source>
        <dbReference type="ARBA" id="ARBA00056116"/>
    </source>
</evidence>
<dbReference type="GO" id="GO:0008270">
    <property type="term" value="F:zinc ion binding"/>
    <property type="evidence" value="ECO:0007669"/>
    <property type="project" value="UniProtKB-KW"/>
</dbReference>
<dbReference type="GO" id="GO:0043161">
    <property type="term" value="P:proteasome-mediated ubiquitin-dependent protein catabolic process"/>
    <property type="evidence" value="ECO:0007669"/>
    <property type="project" value="TreeGrafter"/>
</dbReference>
<evidence type="ECO:0000256" key="5">
    <source>
        <dbReference type="ARBA" id="ARBA00022679"/>
    </source>
</evidence>
<evidence type="ECO:0000256" key="4">
    <source>
        <dbReference type="ARBA" id="ARBA00012483"/>
    </source>
</evidence>
<accession>A0A9P4LYV8</accession>
<comment type="function">
    <text evidence="14">Catalytic component of the DSC E3 ubiquitin ligase complex which is required for the srbA transcriptional activator proteolytic cleavage to release the soluble transcription factor from the membrane in low oxygen or sterol conditions. Required for growth during hypoxia and triazole drug susceptibility, as well as for virulence in a murine model of invasive pulmonary aspergillosis (IPA).</text>
</comment>
<dbReference type="InterPro" id="IPR001841">
    <property type="entry name" value="Znf_RING"/>
</dbReference>
<comment type="pathway">
    <text evidence="3">Protein modification; protein ubiquitination.</text>
</comment>
<evidence type="ECO:0000256" key="6">
    <source>
        <dbReference type="ARBA" id="ARBA00022692"/>
    </source>
</evidence>
<keyword evidence="6 21" id="KW-0812">Transmembrane</keyword>
<evidence type="ECO:0000256" key="10">
    <source>
        <dbReference type="ARBA" id="ARBA00022786"/>
    </source>
</evidence>
<dbReference type="PANTHER" id="PTHR22763:SF162">
    <property type="entry name" value="TRANSMEMBRANE E3 UBIQUITIN-PROTEIN LIGASE 1"/>
    <property type="match status" value="1"/>
</dbReference>
<evidence type="ECO:0000256" key="20">
    <source>
        <dbReference type="SAM" id="MobiDB-lite"/>
    </source>
</evidence>
<evidence type="ECO:0000256" key="7">
    <source>
        <dbReference type="ARBA" id="ARBA00022723"/>
    </source>
</evidence>
<protein>
    <recommendedName>
        <fullName evidence="16">DSC E3 ubiquitin ligase complex subunit A</fullName>
        <ecNumber evidence="4">2.3.2.27</ecNumber>
    </recommendedName>
    <alternativeName>
        <fullName evidence="17">Defective for SREBP cleavage protein A</fullName>
    </alternativeName>
    <alternativeName>
        <fullName evidence="18">RING-type E3 ubiquitin transferase dscA</fullName>
    </alternativeName>
</protein>
<keyword evidence="5" id="KW-0808">Transferase</keyword>
<dbReference type="Pfam" id="PF11145">
    <property type="entry name" value="DUF2921"/>
    <property type="match status" value="2"/>
</dbReference>
<dbReference type="SMART" id="SM00184">
    <property type="entry name" value="RING"/>
    <property type="match status" value="1"/>
</dbReference>
<comment type="catalytic activity">
    <reaction evidence="1">
        <text>S-ubiquitinyl-[E2 ubiquitin-conjugating enzyme]-L-cysteine + [acceptor protein]-L-lysine = [E2 ubiquitin-conjugating enzyme]-L-cysteine + N(6)-ubiquitinyl-[acceptor protein]-L-lysine.</text>
        <dbReference type="EC" id="2.3.2.27"/>
    </reaction>
</comment>
<dbReference type="EMBL" id="ML978720">
    <property type="protein sequence ID" value="KAF2087481.1"/>
    <property type="molecule type" value="Genomic_DNA"/>
</dbReference>
<dbReference type="Proteomes" id="UP000799776">
    <property type="component" value="Unassembled WGS sequence"/>
</dbReference>
<dbReference type="GO" id="GO:0012505">
    <property type="term" value="C:endomembrane system"/>
    <property type="evidence" value="ECO:0007669"/>
    <property type="project" value="UniProtKB-SubCell"/>
</dbReference>
<dbReference type="PROSITE" id="PS50089">
    <property type="entry name" value="ZF_RING_2"/>
    <property type="match status" value="1"/>
</dbReference>
<evidence type="ECO:0000256" key="2">
    <source>
        <dbReference type="ARBA" id="ARBA00004127"/>
    </source>
</evidence>
<feature type="transmembrane region" description="Helical" evidence="21">
    <location>
        <begin position="442"/>
        <end position="461"/>
    </location>
</feature>
<comment type="subunit">
    <text evidence="15">Component of the DSC E3 ubiquitin ligase complex composed of dscA, dscB, dscC and dscD.</text>
</comment>
<evidence type="ECO:0000256" key="16">
    <source>
        <dbReference type="ARBA" id="ARBA00071072"/>
    </source>
</evidence>
<feature type="compositionally biased region" description="Low complexity" evidence="20">
    <location>
        <begin position="484"/>
        <end position="502"/>
    </location>
</feature>
<comment type="caution">
    <text evidence="24">The sequence shown here is derived from an EMBL/GenBank/DDBJ whole genome shotgun (WGS) entry which is preliminary data.</text>
</comment>
<evidence type="ECO:0000256" key="22">
    <source>
        <dbReference type="SAM" id="SignalP"/>
    </source>
</evidence>
<dbReference type="InterPro" id="IPR013083">
    <property type="entry name" value="Znf_RING/FYVE/PHD"/>
</dbReference>
<dbReference type="InterPro" id="IPR021319">
    <property type="entry name" value="DUF2921"/>
</dbReference>
<dbReference type="FunFam" id="3.30.40.10:FF:000626">
    <property type="entry name" value="Transmembrane ubiquitin ligase 1"/>
    <property type="match status" value="1"/>
</dbReference>
<feature type="chain" id="PRO_5040316849" description="DSC E3 ubiquitin ligase complex subunit A" evidence="22">
    <location>
        <begin position="22"/>
        <end position="835"/>
    </location>
</feature>
<feature type="region of interest" description="Disordered" evidence="20">
    <location>
        <begin position="475"/>
        <end position="505"/>
    </location>
</feature>
<dbReference type="Pfam" id="PF13639">
    <property type="entry name" value="zf-RING_2"/>
    <property type="match status" value="1"/>
</dbReference>
<dbReference type="GO" id="GO:0044695">
    <property type="term" value="C:Dsc E3 ubiquitin ligase complex"/>
    <property type="evidence" value="ECO:0007669"/>
    <property type="project" value="TreeGrafter"/>
</dbReference>
<dbReference type="EC" id="2.3.2.27" evidence="4"/>
<evidence type="ECO:0000256" key="18">
    <source>
        <dbReference type="ARBA" id="ARBA00082128"/>
    </source>
</evidence>
<evidence type="ECO:0000256" key="8">
    <source>
        <dbReference type="ARBA" id="ARBA00022729"/>
    </source>
</evidence>
<evidence type="ECO:0000256" key="17">
    <source>
        <dbReference type="ARBA" id="ARBA00077885"/>
    </source>
</evidence>
<keyword evidence="10" id="KW-0833">Ubl conjugation pathway</keyword>
<dbReference type="GO" id="GO:0061630">
    <property type="term" value="F:ubiquitin protein ligase activity"/>
    <property type="evidence" value="ECO:0007669"/>
    <property type="project" value="UniProtKB-EC"/>
</dbReference>
<feature type="transmembrane region" description="Helical" evidence="21">
    <location>
        <begin position="409"/>
        <end position="430"/>
    </location>
</feature>
<keyword evidence="7" id="KW-0479">Metal-binding</keyword>
<keyword evidence="8 22" id="KW-0732">Signal</keyword>
<feature type="signal peptide" evidence="22">
    <location>
        <begin position="1"/>
        <end position="21"/>
    </location>
</feature>
<keyword evidence="25" id="KW-1185">Reference proteome</keyword>
<keyword evidence="11" id="KW-0862">Zinc</keyword>
<evidence type="ECO:0000256" key="12">
    <source>
        <dbReference type="ARBA" id="ARBA00022989"/>
    </source>
</evidence>
<dbReference type="Gene3D" id="3.30.40.10">
    <property type="entry name" value="Zinc/RING finger domain, C3HC4 (zinc finger)"/>
    <property type="match status" value="1"/>
</dbReference>
<sequence length="835" mass="91619">MASNPPFLLFVCILLFLYLSPDPPTPGESLKFDHVIQQEYADLETLVNSTFGDLTRPEDEAKGLNLTGLKKEHGLHWDLLAPARDQARQQARRVLGEEADKLVEGAGGETPLLYHNISGFVEGNWARTRSYGGPPVNLSAIVGHNTYASDEWSLNLSATAGDIRIHFNEKEERDSTWNKTIQELSAKLVIGEDTAYGKWWEFRLHGYHLIDTGGIVLTTTSEKFAGIFALPHFALSNHAFHFSKELLNRSLNDTIRRQKETGEVIYPWSSDAEGRDLLSVPHCEYVVYLQQHPVELDGAFGRTRAENAAVLKTVEEELRFPNAPFAPSAPSMVFSMVAFSPDCGFIIESKGPPDYFPAEGTHLKGPKAEVYVKIARRHILIFTATMAAQLLLLLRQMKDASTPSTRSRISFYTIAIMAMGDGFTLVAFSLFGTQVESTTLPLLGTAYLAFLSLIFFGMGFLKEIWTVQATERNREQRQNATTSNINNQPQAQTATQAADNTTPSSAPVITAAGADTLPRPVTARQAVSSGATPIIIPSDQDISAELAENTPNDNPPNNTTAGNTSLSRYGFGAVYVRFYLLLFGLVFLSINASSWPVLPRSIYAQILTGAYFSFFVPQIYRNVMRNCRRALRWDYVVGQSLLRLLPFAYFYLVRGNILLVTPGTRAFLALATWVWLQLVVLLGQEYLGPRFFVSSAWVPAAYDYHPVLRADEEGAALPSGGKILAGDETAPASPVLSTSVTRKAGESRDKGVKVFDCAICMQALEVPVIPAAGADEGDGGAGGGSAAGTGIGGGVLLRRGYMVTPCRHIFHSTCLEGWMRYRLQCPICREVLPPL</sequence>
<keyword evidence="9 19" id="KW-0863">Zinc-finger</keyword>
<evidence type="ECO:0000259" key="23">
    <source>
        <dbReference type="PROSITE" id="PS50089"/>
    </source>
</evidence>
<evidence type="ECO:0000313" key="24">
    <source>
        <dbReference type="EMBL" id="KAF2087481.1"/>
    </source>
</evidence>
<comment type="subcellular location">
    <subcellularLocation>
        <location evidence="2">Endomembrane system</location>
        <topology evidence="2">Multi-pass membrane protein</topology>
    </subcellularLocation>
</comment>
<evidence type="ECO:0000256" key="1">
    <source>
        <dbReference type="ARBA" id="ARBA00000900"/>
    </source>
</evidence>
<evidence type="ECO:0000256" key="3">
    <source>
        <dbReference type="ARBA" id="ARBA00004906"/>
    </source>
</evidence>
<feature type="transmembrane region" description="Helical" evidence="21">
    <location>
        <begin position="569"/>
        <end position="590"/>
    </location>
</feature>
<reference evidence="24" key="1">
    <citation type="journal article" date="2020" name="Stud. Mycol.">
        <title>101 Dothideomycetes genomes: a test case for predicting lifestyles and emergence of pathogens.</title>
        <authorList>
            <person name="Haridas S."/>
            <person name="Albert R."/>
            <person name="Binder M."/>
            <person name="Bloem J."/>
            <person name="Labutti K."/>
            <person name="Salamov A."/>
            <person name="Andreopoulos B."/>
            <person name="Baker S."/>
            <person name="Barry K."/>
            <person name="Bills G."/>
            <person name="Bluhm B."/>
            <person name="Cannon C."/>
            <person name="Castanera R."/>
            <person name="Culley D."/>
            <person name="Daum C."/>
            <person name="Ezra D."/>
            <person name="Gonzalez J."/>
            <person name="Henrissat B."/>
            <person name="Kuo A."/>
            <person name="Liang C."/>
            <person name="Lipzen A."/>
            <person name="Lutzoni F."/>
            <person name="Magnuson J."/>
            <person name="Mondo S."/>
            <person name="Nolan M."/>
            <person name="Ohm R."/>
            <person name="Pangilinan J."/>
            <person name="Park H.-J."/>
            <person name="Ramirez L."/>
            <person name="Alfaro M."/>
            <person name="Sun H."/>
            <person name="Tritt A."/>
            <person name="Yoshinaga Y."/>
            <person name="Zwiers L.-H."/>
            <person name="Turgeon B."/>
            <person name="Goodwin S."/>
            <person name="Spatafora J."/>
            <person name="Crous P."/>
            <person name="Grigoriev I."/>
        </authorList>
    </citation>
    <scope>NUCLEOTIDE SEQUENCE</scope>
    <source>
        <strain evidence="24">CBS 121410</strain>
    </source>
</reference>
<proteinExistence type="predicted"/>
<dbReference type="SUPFAM" id="SSF57850">
    <property type="entry name" value="RING/U-box"/>
    <property type="match status" value="1"/>
</dbReference>
<evidence type="ECO:0000256" key="9">
    <source>
        <dbReference type="ARBA" id="ARBA00022771"/>
    </source>
</evidence>
<dbReference type="AlphaFoldDB" id="A0A9P4LYV8"/>
<keyword evidence="13 21" id="KW-0472">Membrane</keyword>
<feature type="domain" description="RING-type" evidence="23">
    <location>
        <begin position="757"/>
        <end position="829"/>
    </location>
</feature>
<feature type="transmembrane region" description="Helical" evidence="21">
    <location>
        <begin position="602"/>
        <end position="620"/>
    </location>
</feature>
<feature type="transmembrane region" description="Helical" evidence="21">
    <location>
        <begin position="641"/>
        <end position="660"/>
    </location>
</feature>
<evidence type="ECO:0000256" key="21">
    <source>
        <dbReference type="SAM" id="Phobius"/>
    </source>
</evidence>
<name>A0A9P4LYV8_9PEZI</name>
<gene>
    <name evidence="24" type="ORF">K490DRAFT_73852</name>
</gene>
<keyword evidence="12 21" id="KW-1133">Transmembrane helix</keyword>
<dbReference type="InterPro" id="IPR050731">
    <property type="entry name" value="HRD1_E3_ubiq-ligases"/>
</dbReference>
<evidence type="ECO:0000256" key="13">
    <source>
        <dbReference type="ARBA" id="ARBA00023136"/>
    </source>
</evidence>
<dbReference type="OrthoDB" id="9984778at2759"/>
<evidence type="ECO:0000256" key="19">
    <source>
        <dbReference type="PROSITE-ProRule" id="PRU00175"/>
    </source>
</evidence>
<organism evidence="24 25">
    <name type="scientific">Saccharata proteae CBS 121410</name>
    <dbReference type="NCBI Taxonomy" id="1314787"/>
    <lineage>
        <taxon>Eukaryota</taxon>
        <taxon>Fungi</taxon>
        <taxon>Dikarya</taxon>
        <taxon>Ascomycota</taxon>
        <taxon>Pezizomycotina</taxon>
        <taxon>Dothideomycetes</taxon>
        <taxon>Dothideomycetes incertae sedis</taxon>
        <taxon>Botryosphaeriales</taxon>
        <taxon>Saccharataceae</taxon>
        <taxon>Saccharata</taxon>
    </lineage>
</organism>
<dbReference type="PANTHER" id="PTHR22763">
    <property type="entry name" value="RING ZINC FINGER PROTEIN"/>
    <property type="match status" value="1"/>
</dbReference>
<evidence type="ECO:0000313" key="25">
    <source>
        <dbReference type="Proteomes" id="UP000799776"/>
    </source>
</evidence>
<evidence type="ECO:0000256" key="11">
    <source>
        <dbReference type="ARBA" id="ARBA00022833"/>
    </source>
</evidence>
<evidence type="ECO:0000256" key="15">
    <source>
        <dbReference type="ARBA" id="ARBA00063126"/>
    </source>
</evidence>
<feature type="transmembrane region" description="Helical" evidence="21">
    <location>
        <begin position="379"/>
        <end position="397"/>
    </location>
</feature>